<keyword evidence="3" id="KW-1185">Reference proteome</keyword>
<organism evidence="2 3">
    <name type="scientific">Helicocarpus griseus UAMH5409</name>
    <dbReference type="NCBI Taxonomy" id="1447875"/>
    <lineage>
        <taxon>Eukaryota</taxon>
        <taxon>Fungi</taxon>
        <taxon>Dikarya</taxon>
        <taxon>Ascomycota</taxon>
        <taxon>Pezizomycotina</taxon>
        <taxon>Eurotiomycetes</taxon>
        <taxon>Eurotiomycetidae</taxon>
        <taxon>Onygenales</taxon>
        <taxon>Ajellomycetaceae</taxon>
        <taxon>Helicocarpus</taxon>
    </lineage>
</organism>
<sequence>MAGQADRDEDGYLLDVAQGGFDSSNDGGHGHVKDLSRSQTYHILMEGDALQSISSGPRKRPLVSLYLIFPYSILLLLSWVITVILSIKPLNAAYWDTTYTAPHIRPCHYSDGNWAIGFACLGNSNLLKQSELAVNDRWRQAMRLIGALMAVLSIPISSAICARAAVAYLQNKKSSTFKLSEAITLADRGWWDPIVASALLHPRHRHLHSSKFLLIATSVCALGATIWPLQAIFVNEATVPLVLRNDVGPSTRDTLTYDADISGLSQVNSTQIISATTAAINTGTYWDSQPNIWRAPDSKCNGTSQHIAWSRSCRITGDLNGNLVRESTYKLLGESSFVSNVVNTANTGLFQSHSFRFNSSVHCTNVTEDMFPRPCNGFSSSTSINSTDTNRRGFEICAPGDMHRFPWNMTRDRQDIEEEVFLQFNGPAMSFLSEGMNNSSYTQRCTAQTTAGYSMLPNYKNANLGPLLDKFNLSASYDLRMVFQTDGVLGSGYLPPDKTLGEAYPIPDTSKTPALGPLLTATISLFGTSSFFAIRANATSNSTSNPSTDNCTDPVPFHYISRTGTTPYLVDHIPQPACVADDPSNYHEDLNSWLSNLFLNPSQTEVMFSQAVFYANKATISRAAAVQKYRRMILTDPGVQAKVLRISTAAIVGISVVMFLHLAGLVALAYSASKLPTWTETLNAFAVLKLGLLLKTSHVQGSPVRKSR</sequence>
<proteinExistence type="predicted"/>
<reference evidence="2 3" key="1">
    <citation type="submission" date="2017-10" db="EMBL/GenBank/DDBJ databases">
        <title>Comparative genomics in systemic dimorphic fungi from Ajellomycetaceae.</title>
        <authorList>
            <person name="Munoz J.F."/>
            <person name="Mcewen J.G."/>
            <person name="Clay O.K."/>
            <person name="Cuomo C.A."/>
        </authorList>
    </citation>
    <scope>NUCLEOTIDE SEQUENCE [LARGE SCALE GENOMIC DNA]</scope>
    <source>
        <strain evidence="2 3">UAMH5409</strain>
    </source>
</reference>
<gene>
    <name evidence="2" type="ORF">AJ79_03591</name>
</gene>
<evidence type="ECO:0000313" key="2">
    <source>
        <dbReference type="EMBL" id="PGH13598.1"/>
    </source>
</evidence>
<feature type="transmembrane region" description="Helical" evidence="1">
    <location>
        <begin position="65"/>
        <end position="87"/>
    </location>
</feature>
<accession>A0A2B7XYF3</accession>
<feature type="transmembrane region" description="Helical" evidence="1">
    <location>
        <begin position="144"/>
        <end position="169"/>
    </location>
</feature>
<feature type="transmembrane region" description="Helical" evidence="1">
    <location>
        <begin position="649"/>
        <end position="670"/>
    </location>
</feature>
<keyword evidence="1" id="KW-0812">Transmembrane</keyword>
<dbReference type="AlphaFoldDB" id="A0A2B7XYF3"/>
<feature type="transmembrane region" description="Helical" evidence="1">
    <location>
        <begin position="212"/>
        <end position="233"/>
    </location>
</feature>
<dbReference type="Proteomes" id="UP000223968">
    <property type="component" value="Unassembled WGS sequence"/>
</dbReference>
<dbReference type="EMBL" id="PDNB01000044">
    <property type="protein sequence ID" value="PGH13598.1"/>
    <property type="molecule type" value="Genomic_DNA"/>
</dbReference>
<evidence type="ECO:0000256" key="1">
    <source>
        <dbReference type="SAM" id="Phobius"/>
    </source>
</evidence>
<comment type="caution">
    <text evidence="2">The sequence shown here is derived from an EMBL/GenBank/DDBJ whole genome shotgun (WGS) entry which is preliminary data.</text>
</comment>
<keyword evidence="1" id="KW-1133">Transmembrane helix</keyword>
<dbReference type="OrthoDB" id="4184767at2759"/>
<keyword evidence="1" id="KW-0472">Membrane</keyword>
<evidence type="ECO:0000313" key="3">
    <source>
        <dbReference type="Proteomes" id="UP000223968"/>
    </source>
</evidence>
<protein>
    <submittedName>
        <fullName evidence="2">Uncharacterized protein</fullName>
    </submittedName>
</protein>
<name>A0A2B7XYF3_9EURO</name>